<evidence type="ECO:0000256" key="1">
    <source>
        <dbReference type="SAM" id="SignalP"/>
    </source>
</evidence>
<dbReference type="EMBL" id="CP071880">
    <property type="protein sequence ID" value="QTE52550.1"/>
    <property type="molecule type" value="Genomic_DNA"/>
</dbReference>
<proteinExistence type="predicted"/>
<evidence type="ECO:0000313" key="3">
    <source>
        <dbReference type="EMBL" id="QTE52550.1"/>
    </source>
</evidence>
<protein>
    <submittedName>
        <fullName evidence="2">Uncharacterized protein</fullName>
    </submittedName>
</protein>
<dbReference type="EMBL" id="CP043451">
    <property type="protein sequence ID" value="QEM04932.1"/>
    <property type="molecule type" value="Genomic_DNA"/>
</dbReference>
<evidence type="ECO:0000313" key="4">
    <source>
        <dbReference type="Proteomes" id="UP000250557"/>
    </source>
</evidence>
<feature type="chain" id="PRO_5042264982" evidence="1">
    <location>
        <begin position="20"/>
        <end position="231"/>
    </location>
</feature>
<accession>A0AAE6JFR8</accession>
<organism evidence="2 4">
    <name type="scientific">Mucilaginibacter rubeus</name>
    <dbReference type="NCBI Taxonomy" id="2027860"/>
    <lineage>
        <taxon>Bacteria</taxon>
        <taxon>Pseudomonadati</taxon>
        <taxon>Bacteroidota</taxon>
        <taxon>Sphingobacteriia</taxon>
        <taxon>Sphingobacteriales</taxon>
        <taxon>Sphingobacteriaceae</taxon>
        <taxon>Mucilaginibacter</taxon>
    </lineage>
</organism>
<sequence>MKRLLVVLLLTGAAFNGMAKPTDPAITFYKTPLVCNAAPTIGCGSRAKPVLLAMEKSPAIKEAWLNRAGTMVAVVWKDKPETLAVAKPIFQENSVSFTALNEADAAPYRKTFRKAGLWYHSAEVDMLSREEATTIANSAVKFALENKLITQDEAAKIKTDAQAYFNKELVKIRTNQQLNEDSQTKFKAAMYSIAEKYIGKARAQKAMLLYQQNCEKECKKTEDCCHKEKTI</sequence>
<keyword evidence="1" id="KW-0732">Signal</keyword>
<dbReference type="Proteomes" id="UP000250557">
    <property type="component" value="Chromosome"/>
</dbReference>
<evidence type="ECO:0000313" key="5">
    <source>
        <dbReference type="Proteomes" id="UP000663940"/>
    </source>
</evidence>
<dbReference type="RefSeq" id="WP_112654626.1">
    <property type="nucleotide sequence ID" value="NZ_CP043451.1"/>
</dbReference>
<gene>
    <name evidence="2" type="ORF">DIU31_015950</name>
    <name evidence="3" type="ORF">J3L21_11540</name>
</gene>
<reference evidence="3 5" key="2">
    <citation type="submission" date="2021-03" db="EMBL/GenBank/DDBJ databases">
        <title>Mucilaginibacter strains isolated from gold and copper mining confer multi heavy-metal resistance.</title>
        <authorList>
            <person name="Li Y."/>
        </authorList>
    </citation>
    <scope>NUCLEOTIDE SEQUENCE [LARGE SCALE GENOMIC DNA]</scope>
    <source>
        <strain evidence="3 5">P2-4</strain>
    </source>
</reference>
<name>A0AAE6JFR8_9SPHI</name>
<dbReference type="AlphaFoldDB" id="A0AAE6JFR8"/>
<reference evidence="2 4" key="1">
    <citation type="submission" date="2019-08" db="EMBL/GenBank/DDBJ databases">
        <title>Comparative genome analysis confer to the adaptation heavy metal polluted environment.</title>
        <authorList>
            <person name="Li Y."/>
        </authorList>
    </citation>
    <scope>NUCLEOTIDE SEQUENCE [LARGE SCALE GENOMIC DNA]</scope>
    <source>
        <strain evidence="2 4">P2</strain>
    </source>
</reference>
<keyword evidence="5" id="KW-1185">Reference proteome</keyword>
<evidence type="ECO:0000313" key="2">
    <source>
        <dbReference type="EMBL" id="QEM04932.1"/>
    </source>
</evidence>
<dbReference type="Proteomes" id="UP000663940">
    <property type="component" value="Chromosome"/>
</dbReference>
<feature type="signal peptide" evidence="1">
    <location>
        <begin position="1"/>
        <end position="19"/>
    </location>
</feature>